<dbReference type="Proteomes" id="UP001489509">
    <property type="component" value="Unassembled WGS sequence"/>
</dbReference>
<name>A0ABV1E3C9_9FIRM</name>
<evidence type="ECO:0000313" key="3">
    <source>
        <dbReference type="Proteomes" id="UP001489509"/>
    </source>
</evidence>
<evidence type="ECO:0000256" key="1">
    <source>
        <dbReference type="SAM" id="SignalP"/>
    </source>
</evidence>
<keyword evidence="3" id="KW-1185">Reference proteome</keyword>
<evidence type="ECO:0008006" key="4">
    <source>
        <dbReference type="Google" id="ProtNLM"/>
    </source>
</evidence>
<evidence type="ECO:0000313" key="2">
    <source>
        <dbReference type="EMBL" id="MEQ2441816.1"/>
    </source>
</evidence>
<proteinExistence type="predicted"/>
<dbReference type="RefSeq" id="WP_349221125.1">
    <property type="nucleotide sequence ID" value="NZ_JBBMFD010000049.1"/>
</dbReference>
<feature type="chain" id="PRO_5046160570" description="DUF4467 domain-containing protein" evidence="1">
    <location>
        <begin position="22"/>
        <end position="124"/>
    </location>
</feature>
<comment type="caution">
    <text evidence="2">The sequence shown here is derived from an EMBL/GenBank/DDBJ whole genome shotgun (WGS) entry which is preliminary data.</text>
</comment>
<organism evidence="2 3">
    <name type="scientific">Solibaculum intestinale</name>
    <dbReference type="NCBI Taxonomy" id="3133165"/>
    <lineage>
        <taxon>Bacteria</taxon>
        <taxon>Bacillati</taxon>
        <taxon>Bacillota</taxon>
        <taxon>Clostridia</taxon>
        <taxon>Eubacteriales</taxon>
        <taxon>Oscillospiraceae</taxon>
        <taxon>Solibaculum</taxon>
    </lineage>
</organism>
<sequence length="124" mass="14147">MKRILIFCTALVISISLTSCSKYLIGQGTVDAFGDNRFYLTKDEFSENSFVLHDYERTPIEGAVDSGIHKYGEYSYIYTIGDKGYTKVNEKTGEVKQSKSLEDFSEDDQEIFRQLEQNEAGLEK</sequence>
<keyword evidence="1" id="KW-0732">Signal</keyword>
<dbReference type="EMBL" id="JBBMFD010000049">
    <property type="protein sequence ID" value="MEQ2441816.1"/>
    <property type="molecule type" value="Genomic_DNA"/>
</dbReference>
<accession>A0ABV1E3C9</accession>
<dbReference type="PROSITE" id="PS51257">
    <property type="entry name" value="PROKAR_LIPOPROTEIN"/>
    <property type="match status" value="1"/>
</dbReference>
<reference evidence="2 3" key="1">
    <citation type="submission" date="2024-03" db="EMBL/GenBank/DDBJ databases">
        <title>Human intestinal bacterial collection.</title>
        <authorList>
            <person name="Pauvert C."/>
            <person name="Hitch T.C.A."/>
            <person name="Clavel T."/>
        </authorList>
    </citation>
    <scope>NUCLEOTIDE SEQUENCE [LARGE SCALE GENOMIC DNA]</scope>
    <source>
        <strain evidence="2 3">CLA-JM-H44</strain>
    </source>
</reference>
<gene>
    <name evidence="2" type="ORF">WMO26_13345</name>
</gene>
<protein>
    <recommendedName>
        <fullName evidence="4">DUF4467 domain-containing protein</fullName>
    </recommendedName>
</protein>
<feature type="signal peptide" evidence="1">
    <location>
        <begin position="1"/>
        <end position="21"/>
    </location>
</feature>